<sequence>MMSGKFADTFGRILKANTTIASSDGARHMAEKHRYDWAYEDKRKANLDNVAKDIRYKTLDKNMFTTNGGEKFKTLARRCSGDGLTTWSGGKVNCQSVGDEWTEERNFREEEMGFDWTFRICVPPMLGFRMLLLEPAIDNEIDESPEKINKAENYLNAISSETTTAQRPAKPPKQETLSRIQGTNSTGDNTESPQSHYLDSIARWSIYGSPHDPKAHKSLESSTAHASKFRTEAPSQDLSTKHPHRTLFRQRKQGKVTETVVGKIRFPVRREDR</sequence>
<feature type="compositionally biased region" description="Polar residues" evidence="1">
    <location>
        <begin position="175"/>
        <end position="195"/>
    </location>
</feature>
<feature type="region of interest" description="Disordered" evidence="1">
    <location>
        <begin position="212"/>
        <end position="246"/>
    </location>
</feature>
<reference evidence="2 3" key="1">
    <citation type="journal article" date="2015" name="Proc. Natl. Acad. Sci. U.S.A.">
        <title>The resurrection genome of Boea hygrometrica: A blueprint for survival of dehydration.</title>
        <authorList>
            <person name="Xiao L."/>
            <person name="Yang G."/>
            <person name="Zhang L."/>
            <person name="Yang X."/>
            <person name="Zhao S."/>
            <person name="Ji Z."/>
            <person name="Zhou Q."/>
            <person name="Hu M."/>
            <person name="Wang Y."/>
            <person name="Chen M."/>
            <person name="Xu Y."/>
            <person name="Jin H."/>
            <person name="Xiao X."/>
            <person name="Hu G."/>
            <person name="Bao F."/>
            <person name="Hu Y."/>
            <person name="Wan P."/>
            <person name="Li L."/>
            <person name="Deng X."/>
            <person name="Kuang T."/>
            <person name="Xiang C."/>
            <person name="Zhu J.K."/>
            <person name="Oliver M.J."/>
            <person name="He Y."/>
        </authorList>
    </citation>
    <scope>NUCLEOTIDE SEQUENCE [LARGE SCALE GENOMIC DNA]</scope>
    <source>
        <strain evidence="3">cv. XS01</strain>
    </source>
</reference>
<accession>A0A2Z7BCE3</accession>
<dbReference type="AlphaFoldDB" id="A0A2Z7BCE3"/>
<keyword evidence="3" id="KW-1185">Reference proteome</keyword>
<dbReference type="EMBL" id="KV007749">
    <property type="protein sequence ID" value="KZV31079.1"/>
    <property type="molecule type" value="Genomic_DNA"/>
</dbReference>
<feature type="region of interest" description="Disordered" evidence="1">
    <location>
        <begin position="160"/>
        <end position="195"/>
    </location>
</feature>
<dbReference type="Proteomes" id="UP000250235">
    <property type="component" value="Unassembled WGS sequence"/>
</dbReference>
<protein>
    <submittedName>
        <fullName evidence="2">Uncharacterized protein</fullName>
    </submittedName>
</protein>
<evidence type="ECO:0000256" key="1">
    <source>
        <dbReference type="SAM" id="MobiDB-lite"/>
    </source>
</evidence>
<proteinExistence type="predicted"/>
<name>A0A2Z7BCE3_9LAMI</name>
<evidence type="ECO:0000313" key="3">
    <source>
        <dbReference type="Proteomes" id="UP000250235"/>
    </source>
</evidence>
<organism evidence="2 3">
    <name type="scientific">Dorcoceras hygrometricum</name>
    <dbReference type="NCBI Taxonomy" id="472368"/>
    <lineage>
        <taxon>Eukaryota</taxon>
        <taxon>Viridiplantae</taxon>
        <taxon>Streptophyta</taxon>
        <taxon>Embryophyta</taxon>
        <taxon>Tracheophyta</taxon>
        <taxon>Spermatophyta</taxon>
        <taxon>Magnoliopsida</taxon>
        <taxon>eudicotyledons</taxon>
        <taxon>Gunneridae</taxon>
        <taxon>Pentapetalae</taxon>
        <taxon>asterids</taxon>
        <taxon>lamiids</taxon>
        <taxon>Lamiales</taxon>
        <taxon>Gesneriaceae</taxon>
        <taxon>Didymocarpoideae</taxon>
        <taxon>Trichosporeae</taxon>
        <taxon>Loxocarpinae</taxon>
        <taxon>Dorcoceras</taxon>
    </lineage>
</organism>
<gene>
    <name evidence="2" type="ORF">F511_31389</name>
</gene>
<evidence type="ECO:0000313" key="2">
    <source>
        <dbReference type="EMBL" id="KZV31079.1"/>
    </source>
</evidence>